<name>A0AA37RWJ7_9GAMM</name>
<evidence type="ECO:0000256" key="1">
    <source>
        <dbReference type="SAM" id="Phobius"/>
    </source>
</evidence>
<accession>A0AA37RWJ7</accession>
<feature type="transmembrane region" description="Helical" evidence="1">
    <location>
        <begin position="75"/>
        <end position="95"/>
    </location>
</feature>
<dbReference type="RefSeq" id="WP_095505130.1">
    <property type="nucleotide sequence ID" value="NZ_BSNC01000004.1"/>
</dbReference>
<feature type="transmembrane region" description="Helical" evidence="1">
    <location>
        <begin position="107"/>
        <end position="128"/>
    </location>
</feature>
<evidence type="ECO:0000313" key="2">
    <source>
        <dbReference type="EMBL" id="GLP96438.1"/>
    </source>
</evidence>
<keyword evidence="1" id="KW-0812">Transmembrane</keyword>
<gene>
    <name evidence="2" type="ORF">GCM10007895_17440</name>
</gene>
<sequence>MSGALMIGALAALLTLIWHLIGYKALLGEDGAYQQLPNHQQLALRGWYHGLTGFHVVVAITLGATATEYVAISQVYGLVVFLAIIYGLQCIWYAYSVFCYRQGGRFYATMAGIGPFVATLALLSASVMY</sequence>
<keyword evidence="3" id="KW-1185">Reference proteome</keyword>
<protein>
    <recommendedName>
        <fullName evidence="4">DUF1304 domain-containing protein</fullName>
    </recommendedName>
</protein>
<evidence type="ECO:0008006" key="4">
    <source>
        <dbReference type="Google" id="ProtNLM"/>
    </source>
</evidence>
<feature type="transmembrane region" description="Helical" evidence="1">
    <location>
        <begin position="46"/>
        <end position="63"/>
    </location>
</feature>
<comment type="caution">
    <text evidence="2">The sequence shown here is derived from an EMBL/GenBank/DDBJ whole genome shotgun (WGS) entry which is preliminary data.</text>
</comment>
<evidence type="ECO:0000313" key="3">
    <source>
        <dbReference type="Proteomes" id="UP001161422"/>
    </source>
</evidence>
<proteinExistence type="predicted"/>
<reference evidence="2" key="2">
    <citation type="submission" date="2023-01" db="EMBL/GenBank/DDBJ databases">
        <title>Draft genome sequence of Paraferrimonas sedimenticola strain NBRC 101628.</title>
        <authorList>
            <person name="Sun Q."/>
            <person name="Mori K."/>
        </authorList>
    </citation>
    <scope>NUCLEOTIDE SEQUENCE</scope>
    <source>
        <strain evidence="2">NBRC 101628</strain>
    </source>
</reference>
<organism evidence="2 3">
    <name type="scientific">Paraferrimonas sedimenticola</name>
    <dbReference type="NCBI Taxonomy" id="375674"/>
    <lineage>
        <taxon>Bacteria</taxon>
        <taxon>Pseudomonadati</taxon>
        <taxon>Pseudomonadota</taxon>
        <taxon>Gammaproteobacteria</taxon>
        <taxon>Alteromonadales</taxon>
        <taxon>Ferrimonadaceae</taxon>
        <taxon>Paraferrimonas</taxon>
    </lineage>
</organism>
<keyword evidence="1" id="KW-1133">Transmembrane helix</keyword>
<keyword evidence="1" id="KW-0472">Membrane</keyword>
<dbReference type="Proteomes" id="UP001161422">
    <property type="component" value="Unassembled WGS sequence"/>
</dbReference>
<reference evidence="2" key="1">
    <citation type="journal article" date="2014" name="Int. J. Syst. Evol. Microbiol.">
        <title>Complete genome sequence of Corynebacterium casei LMG S-19264T (=DSM 44701T), isolated from a smear-ripened cheese.</title>
        <authorList>
            <consortium name="US DOE Joint Genome Institute (JGI-PGF)"/>
            <person name="Walter F."/>
            <person name="Albersmeier A."/>
            <person name="Kalinowski J."/>
            <person name="Ruckert C."/>
        </authorList>
    </citation>
    <scope>NUCLEOTIDE SEQUENCE</scope>
    <source>
        <strain evidence="2">NBRC 101628</strain>
    </source>
</reference>
<dbReference type="AlphaFoldDB" id="A0AA37RWJ7"/>
<dbReference type="EMBL" id="BSNC01000004">
    <property type="protein sequence ID" value="GLP96438.1"/>
    <property type="molecule type" value="Genomic_DNA"/>
</dbReference>